<dbReference type="EMBL" id="JACEIK010000182">
    <property type="protein sequence ID" value="MCD7451820.1"/>
    <property type="molecule type" value="Genomic_DNA"/>
</dbReference>
<gene>
    <name evidence="2" type="ORF">HAX54_013533</name>
</gene>
<feature type="region of interest" description="Disordered" evidence="1">
    <location>
        <begin position="775"/>
        <end position="796"/>
    </location>
</feature>
<feature type="compositionally biased region" description="Low complexity" evidence="1">
    <location>
        <begin position="651"/>
        <end position="666"/>
    </location>
</feature>
<feature type="compositionally biased region" description="Basic and acidic residues" evidence="1">
    <location>
        <begin position="707"/>
        <end position="717"/>
    </location>
</feature>
<evidence type="ECO:0000313" key="2">
    <source>
        <dbReference type="EMBL" id="MCD7451820.1"/>
    </source>
</evidence>
<evidence type="ECO:0000313" key="3">
    <source>
        <dbReference type="Proteomes" id="UP000823775"/>
    </source>
</evidence>
<feature type="region of interest" description="Disordered" evidence="1">
    <location>
        <begin position="538"/>
        <end position="684"/>
    </location>
</feature>
<keyword evidence="3" id="KW-1185">Reference proteome</keyword>
<sequence>MSYCPQIIARQARVDSLPQPQQLVDTAKQRPLVLPDVSKSSAVIQSSGKEPVVMDSTLSKEKKEPLMSITQTASMQLPKFSFSASESGMKRKFCRICQRPKFEKPFMPCGKVESSENGAPYSAKVMALQEQQNSGFANISWDIQQEALQSGSTESTKPKEVLDLHFISNGAETLAPLSDRPASDVPKSMHNFSGLIRSVPDQNHDHLSTDEVIKQLELHISALQMDADDLCLADKHAAEHNFKLITNFVPQVELASPIKKIEGAVMNDKRTETVAVLDDSLQLMITQHSQEPKGASSSLYQGYTIPSTRISNISADQSPKPPESSSCLSNQLRQQKMVANVFPPEERDTSTELDLVEEHPWQIQRGNIINGQSIQSIVDQFESLSQLKNRKNSISRQNPYANSYSFQQDQHNMETVVAVLPAISVNQNLNQMPSNEKIGRLGKLNAARRMPAADISRNNTGIPGLIDNRSKLTWSGTYDSRMDSPYSQQAIVRRSVLNHKLGQFKPSQNSYINLDQKPSKYPKNNNHMKQLRRRHLHGLESEVSHSSSPYSSSSTDLQQTSTYSSDKDDSLPRHIRTKMQYSDETSSYGGDELYPRRDSSQTDYTVSSSCSEGYSSPIGSERAPEMVSTSKSKGERSSSLDPSGSDRLEEPSYYSADSSSRRSSPARVYKSANTKKSKKHNGRWKKLKDKLAIVFHHHHHHHHHHHGKDDKGEEKKTSLSRQRGKRFPGHYSSSKDETFGEKALEKIRKSAIDKQAGKKQKGDQFHTLARGLMQHIQHSKKSKHSSRPVDKEQQSDKKVINKFRWWQLLRHHRGMNKSPAMLGSGNKKGHSKAFSKMKGVAMEPKRLEFFSWDYTQLLFLVSDEGEL</sequence>
<proteinExistence type="predicted"/>
<organism evidence="2 3">
    <name type="scientific">Datura stramonium</name>
    <name type="common">Jimsonweed</name>
    <name type="synonym">Common thornapple</name>
    <dbReference type="NCBI Taxonomy" id="4076"/>
    <lineage>
        <taxon>Eukaryota</taxon>
        <taxon>Viridiplantae</taxon>
        <taxon>Streptophyta</taxon>
        <taxon>Embryophyta</taxon>
        <taxon>Tracheophyta</taxon>
        <taxon>Spermatophyta</taxon>
        <taxon>Magnoliopsida</taxon>
        <taxon>eudicotyledons</taxon>
        <taxon>Gunneridae</taxon>
        <taxon>Pentapetalae</taxon>
        <taxon>asterids</taxon>
        <taxon>lamiids</taxon>
        <taxon>Solanales</taxon>
        <taxon>Solanaceae</taxon>
        <taxon>Solanoideae</taxon>
        <taxon>Datureae</taxon>
        <taxon>Datura</taxon>
    </lineage>
</organism>
<feature type="compositionally biased region" description="Basic residues" evidence="1">
    <location>
        <begin position="673"/>
        <end position="684"/>
    </location>
</feature>
<evidence type="ECO:0000256" key="1">
    <source>
        <dbReference type="SAM" id="MobiDB-lite"/>
    </source>
</evidence>
<feature type="compositionally biased region" description="Basic and acidic residues" evidence="1">
    <location>
        <begin position="787"/>
        <end position="796"/>
    </location>
</feature>
<feature type="compositionally biased region" description="Polar residues" evidence="1">
    <location>
        <begin position="601"/>
        <end position="618"/>
    </location>
</feature>
<feature type="compositionally biased region" description="Low complexity" evidence="1">
    <location>
        <begin position="544"/>
        <end position="564"/>
    </location>
</feature>
<accession>A0ABS8S0R2</accession>
<comment type="caution">
    <text evidence="2">The sequence shown here is derived from an EMBL/GenBank/DDBJ whole genome shotgun (WGS) entry which is preliminary data.</text>
</comment>
<protein>
    <submittedName>
        <fullName evidence="2">Uncharacterized protein</fullName>
    </submittedName>
</protein>
<name>A0ABS8S0R2_DATST</name>
<dbReference type="Proteomes" id="UP000823775">
    <property type="component" value="Unassembled WGS sequence"/>
</dbReference>
<feature type="region of interest" description="Disordered" evidence="1">
    <location>
        <begin position="697"/>
        <end position="740"/>
    </location>
</feature>
<feature type="compositionally biased region" description="Basic and acidic residues" evidence="1">
    <location>
        <begin position="632"/>
        <end position="650"/>
    </location>
</feature>
<feature type="compositionally biased region" description="Polar residues" evidence="1">
    <location>
        <begin position="579"/>
        <end position="588"/>
    </location>
</feature>
<feature type="compositionally biased region" description="Basic residues" evidence="1">
    <location>
        <begin position="777"/>
        <end position="786"/>
    </location>
</feature>
<reference evidence="2 3" key="1">
    <citation type="journal article" date="2021" name="BMC Genomics">
        <title>Datura genome reveals duplications of psychoactive alkaloid biosynthetic genes and high mutation rate following tissue culture.</title>
        <authorList>
            <person name="Rajewski A."/>
            <person name="Carter-House D."/>
            <person name="Stajich J."/>
            <person name="Litt A."/>
        </authorList>
    </citation>
    <scope>NUCLEOTIDE SEQUENCE [LARGE SCALE GENOMIC DNA]</scope>
    <source>
        <strain evidence="2">AR-01</strain>
    </source>
</reference>
<feature type="compositionally biased region" description="Basic residues" evidence="1">
    <location>
        <begin position="697"/>
        <end position="706"/>
    </location>
</feature>